<reference evidence="8" key="1">
    <citation type="submission" date="2023-04" db="EMBL/GenBank/DDBJ databases">
        <title>Candida boidinii NBRC 10035.</title>
        <authorList>
            <person name="Ichikawa N."/>
            <person name="Sato H."/>
            <person name="Tonouchi N."/>
        </authorList>
    </citation>
    <scope>NUCLEOTIDE SEQUENCE</scope>
    <source>
        <strain evidence="8">NBRC 10035</strain>
    </source>
</reference>
<dbReference type="GO" id="GO:0097020">
    <property type="term" value="F:COPII receptor activity"/>
    <property type="evidence" value="ECO:0007669"/>
    <property type="project" value="InterPro"/>
</dbReference>
<comment type="similarity">
    <text evidence="2">Belongs to the SVP26 family.</text>
</comment>
<comment type="caution">
    <text evidence="8">The sequence shown here is derived from an EMBL/GenBank/DDBJ whole genome shotgun (WGS) entry which is preliminary data.</text>
</comment>
<feature type="transmembrane region" description="Helical" evidence="7">
    <location>
        <begin position="6"/>
        <end position="30"/>
    </location>
</feature>
<gene>
    <name evidence="8" type="ORF">Cboi02_000405500</name>
</gene>
<evidence type="ECO:0000256" key="1">
    <source>
        <dbReference type="ARBA" id="ARBA00004141"/>
    </source>
</evidence>
<dbReference type="GO" id="GO:0000139">
    <property type="term" value="C:Golgi membrane"/>
    <property type="evidence" value="ECO:0007669"/>
    <property type="project" value="TreeGrafter"/>
</dbReference>
<feature type="region of interest" description="Disordered" evidence="6">
    <location>
        <begin position="182"/>
        <end position="201"/>
    </location>
</feature>
<feature type="transmembrane region" description="Helical" evidence="7">
    <location>
        <begin position="141"/>
        <end position="162"/>
    </location>
</feature>
<keyword evidence="5 7" id="KW-0472">Membrane</keyword>
<evidence type="ECO:0000256" key="5">
    <source>
        <dbReference type="ARBA" id="ARBA00023136"/>
    </source>
</evidence>
<feature type="transmembrane region" description="Helical" evidence="7">
    <location>
        <begin position="91"/>
        <end position="111"/>
    </location>
</feature>
<feature type="transmembrane region" description="Helical" evidence="7">
    <location>
        <begin position="211"/>
        <end position="232"/>
    </location>
</feature>
<dbReference type="Pfam" id="PF04148">
    <property type="entry name" value="Erv26"/>
    <property type="match status" value="1"/>
</dbReference>
<evidence type="ECO:0000313" key="9">
    <source>
        <dbReference type="Proteomes" id="UP001165120"/>
    </source>
</evidence>
<evidence type="ECO:0000256" key="3">
    <source>
        <dbReference type="ARBA" id="ARBA00022692"/>
    </source>
</evidence>
<dbReference type="PANTHER" id="PTHR13144:SF0">
    <property type="entry name" value="PROTEIN TEX261"/>
    <property type="match status" value="1"/>
</dbReference>
<evidence type="ECO:0000256" key="6">
    <source>
        <dbReference type="SAM" id="MobiDB-lite"/>
    </source>
</evidence>
<dbReference type="GO" id="GO:0030134">
    <property type="term" value="C:COPII-coated ER to Golgi transport vesicle"/>
    <property type="evidence" value="ECO:0007669"/>
    <property type="project" value="TreeGrafter"/>
</dbReference>
<dbReference type="GO" id="GO:0006888">
    <property type="term" value="P:endoplasmic reticulum to Golgi vesicle-mediated transport"/>
    <property type="evidence" value="ECO:0007669"/>
    <property type="project" value="InterPro"/>
</dbReference>
<feature type="transmembrane region" description="Helical" evidence="7">
    <location>
        <begin position="51"/>
        <end position="79"/>
    </location>
</feature>
<dbReference type="PANTHER" id="PTHR13144">
    <property type="entry name" value="TEX261 PROTEIN"/>
    <property type="match status" value="1"/>
</dbReference>
<name>A0A9W6T149_CANBO</name>
<dbReference type="AlphaFoldDB" id="A0A9W6T149"/>
<protein>
    <submittedName>
        <fullName evidence="8">Unnamed protein product</fullName>
    </submittedName>
</protein>
<keyword evidence="3 7" id="KW-0812">Transmembrane</keyword>
<comment type="subcellular location">
    <subcellularLocation>
        <location evidence="1">Membrane</location>
        <topology evidence="1">Multi-pass membrane protein</topology>
    </subcellularLocation>
</comment>
<dbReference type="InterPro" id="IPR007277">
    <property type="entry name" value="Svp26/Tex261"/>
</dbReference>
<sequence length="248" mass="28471">MFVELLSIIGVVSGFCLVTLAIASGLYYLSEIVEENAEFTCRVLKYLIRGISGYLILLVIFDSFPWKLTCLSLFTYFIYYQNLKTFPYINLTSTVFISSCILAVINHYLWFQHFGNPYIPSIDERLDPNFKLPHYPTFTEIASFFGICVWLIPFSLFISLSANENTLPTNLHDLSRFSNDNNMSINNSNSSRKKDDGDSDRKSVRVRGVNLTRALIGLIMEKINILFAIFGIKFRFGQNDRTHSELMI</sequence>
<evidence type="ECO:0000256" key="7">
    <source>
        <dbReference type="SAM" id="Phobius"/>
    </source>
</evidence>
<dbReference type="GO" id="GO:0005789">
    <property type="term" value="C:endoplasmic reticulum membrane"/>
    <property type="evidence" value="ECO:0007669"/>
    <property type="project" value="TreeGrafter"/>
</dbReference>
<dbReference type="Proteomes" id="UP001165120">
    <property type="component" value="Unassembled WGS sequence"/>
</dbReference>
<keyword evidence="9" id="KW-1185">Reference proteome</keyword>
<evidence type="ECO:0000313" key="8">
    <source>
        <dbReference type="EMBL" id="GME73471.1"/>
    </source>
</evidence>
<organism evidence="8 9">
    <name type="scientific">Candida boidinii</name>
    <name type="common">Yeast</name>
    <dbReference type="NCBI Taxonomy" id="5477"/>
    <lineage>
        <taxon>Eukaryota</taxon>
        <taxon>Fungi</taxon>
        <taxon>Dikarya</taxon>
        <taxon>Ascomycota</taxon>
        <taxon>Saccharomycotina</taxon>
        <taxon>Pichiomycetes</taxon>
        <taxon>Pichiales</taxon>
        <taxon>Pichiaceae</taxon>
        <taxon>Ogataea</taxon>
        <taxon>Ogataea/Candida clade</taxon>
    </lineage>
</organism>
<keyword evidence="4 7" id="KW-1133">Transmembrane helix</keyword>
<evidence type="ECO:0000256" key="2">
    <source>
        <dbReference type="ARBA" id="ARBA00008096"/>
    </source>
</evidence>
<accession>A0A9W6T149</accession>
<proteinExistence type="inferred from homology"/>
<evidence type="ECO:0000256" key="4">
    <source>
        <dbReference type="ARBA" id="ARBA00022989"/>
    </source>
</evidence>
<feature type="compositionally biased region" description="Basic and acidic residues" evidence="6">
    <location>
        <begin position="192"/>
        <end position="201"/>
    </location>
</feature>
<dbReference type="EMBL" id="BSXN01001535">
    <property type="protein sequence ID" value="GME73471.1"/>
    <property type="molecule type" value="Genomic_DNA"/>
</dbReference>